<dbReference type="EMBL" id="KV875440">
    <property type="protein sequence ID" value="RZR70448.1"/>
    <property type="molecule type" value="Genomic_DNA"/>
</dbReference>
<evidence type="ECO:0000313" key="1">
    <source>
        <dbReference type="EMBL" id="RZR70448.1"/>
    </source>
</evidence>
<dbReference type="Proteomes" id="UP000290560">
    <property type="component" value="Unassembled WGS sequence"/>
</dbReference>
<reference evidence="1" key="1">
    <citation type="journal article" date="2018" name="Data Brief">
        <title>Genome sequence data from 17 accessions of Ensete ventricosum, a staple food crop for millions in Ethiopia.</title>
        <authorList>
            <person name="Yemataw Z."/>
            <person name="Muzemil S."/>
            <person name="Ambachew D."/>
            <person name="Tripathi L."/>
            <person name="Tesfaye K."/>
            <person name="Chala A."/>
            <person name="Farbos A."/>
            <person name="O'Neill P."/>
            <person name="Moore K."/>
            <person name="Grant M."/>
            <person name="Studholme D.J."/>
        </authorList>
    </citation>
    <scope>NUCLEOTIDE SEQUENCE [LARGE SCALE GENOMIC DNA]</scope>
    <source>
        <tissue evidence="1">Leaf</tissue>
    </source>
</reference>
<name>A0A445M896_ENSVE</name>
<proteinExistence type="predicted"/>
<gene>
    <name evidence="1" type="ORF">BHM03_00000054</name>
</gene>
<organism evidence="1">
    <name type="scientific">Ensete ventricosum</name>
    <name type="common">Abyssinian banana</name>
    <name type="synonym">Musa ensete</name>
    <dbReference type="NCBI Taxonomy" id="4639"/>
    <lineage>
        <taxon>Eukaryota</taxon>
        <taxon>Viridiplantae</taxon>
        <taxon>Streptophyta</taxon>
        <taxon>Embryophyta</taxon>
        <taxon>Tracheophyta</taxon>
        <taxon>Spermatophyta</taxon>
        <taxon>Magnoliopsida</taxon>
        <taxon>Liliopsida</taxon>
        <taxon>Zingiberales</taxon>
        <taxon>Musaceae</taxon>
        <taxon>Ensete</taxon>
    </lineage>
</organism>
<accession>A0A445M896</accession>
<dbReference type="AlphaFoldDB" id="A0A445M896"/>
<protein>
    <submittedName>
        <fullName evidence="1">Uncharacterized protein</fullName>
    </submittedName>
</protein>
<sequence length="158" mass="17398">MKQTLAAPYFGMSSPEVRVQRTVSCCRRRHTGAGGWKSLQYLLARDTGEGSWSRSPPPFQLHHHAYTVSTTDLSVVCAYQSSCSSSENQKSSMLVRNVVEWANLDRGASSWGSSDRDLVFPPVAGIDHAFGARRAPPSPRSHEPIGSLVQRRFLLPSP</sequence>